<dbReference type="AlphaFoldDB" id="A0A6P6PIW2"/>
<evidence type="ECO:0000313" key="3">
    <source>
        <dbReference type="Proteomes" id="UP000515129"/>
    </source>
</evidence>
<evidence type="ECO:0000256" key="1">
    <source>
        <dbReference type="SAM" id="Phobius"/>
    </source>
</evidence>
<feature type="non-terminal residue" evidence="4">
    <location>
        <position position="1"/>
    </location>
</feature>
<gene>
    <name evidence="4" type="primary">LOC113102069</name>
</gene>
<evidence type="ECO:0000259" key="2">
    <source>
        <dbReference type="SMART" id="SM00208"/>
    </source>
</evidence>
<dbReference type="PANTHER" id="PTHR46838:SF1">
    <property type="entry name" value="TUMOR NECROSIS FACTOR RECEPTOR SUPERFAMILY MEMBER 14"/>
    <property type="match status" value="1"/>
</dbReference>
<reference evidence="4" key="1">
    <citation type="submission" date="2025-08" db="UniProtKB">
        <authorList>
            <consortium name="RefSeq"/>
        </authorList>
    </citation>
    <scope>IDENTIFICATION</scope>
    <source>
        <strain evidence="4">Wakin</strain>
        <tissue evidence="4">Muscle</tissue>
    </source>
</reference>
<feature type="domain" description="TNFR-Cys" evidence="2">
    <location>
        <begin position="34"/>
        <end position="72"/>
    </location>
</feature>
<name>A0A6P6PIW2_CARAU</name>
<evidence type="ECO:0000313" key="4">
    <source>
        <dbReference type="RefSeq" id="XP_026121516.1"/>
    </source>
</evidence>
<keyword evidence="1" id="KW-1133">Transmembrane helix</keyword>
<dbReference type="Pfam" id="PF00020">
    <property type="entry name" value="TNFR_c6"/>
    <property type="match status" value="1"/>
</dbReference>
<dbReference type="GO" id="GO:2000406">
    <property type="term" value="P:positive regulation of T cell migration"/>
    <property type="evidence" value="ECO:0007669"/>
    <property type="project" value="TreeGrafter"/>
</dbReference>
<keyword evidence="3" id="KW-1185">Reference proteome</keyword>
<organism evidence="3 4">
    <name type="scientific">Carassius auratus</name>
    <name type="common">Goldfish</name>
    <dbReference type="NCBI Taxonomy" id="7957"/>
    <lineage>
        <taxon>Eukaryota</taxon>
        <taxon>Metazoa</taxon>
        <taxon>Chordata</taxon>
        <taxon>Craniata</taxon>
        <taxon>Vertebrata</taxon>
        <taxon>Euteleostomi</taxon>
        <taxon>Actinopterygii</taxon>
        <taxon>Neopterygii</taxon>
        <taxon>Teleostei</taxon>
        <taxon>Ostariophysi</taxon>
        <taxon>Cypriniformes</taxon>
        <taxon>Cyprinidae</taxon>
        <taxon>Cyprininae</taxon>
        <taxon>Carassius</taxon>
    </lineage>
</organism>
<dbReference type="SMART" id="SM00208">
    <property type="entry name" value="TNFR"/>
    <property type="match status" value="2"/>
</dbReference>
<dbReference type="GO" id="GO:0009897">
    <property type="term" value="C:external side of plasma membrane"/>
    <property type="evidence" value="ECO:0007669"/>
    <property type="project" value="TreeGrafter"/>
</dbReference>
<sequence>KASCALAVEHTECKPGQYIKQTGTAFTDTVCAGCTDGTYSNGSLTACLPHSKCETMGLTEMKPGTSSSDAECEKVTSVGLIVGVTIVLVAVVTVAIISAYIIYRKHKASRSKKSGECRTPREATEDDETVSEYLNSSLLTQSNISNMIVIGSTLL</sequence>
<dbReference type="PANTHER" id="PTHR46838">
    <property type="entry name" value="TUMOR NECROSIS FACTOR RECEPTOR SUPERFAMILY MEMBER 14"/>
    <property type="match status" value="1"/>
</dbReference>
<dbReference type="GO" id="GO:0002720">
    <property type="term" value="P:positive regulation of cytokine production involved in immune response"/>
    <property type="evidence" value="ECO:0007669"/>
    <property type="project" value="TreeGrafter"/>
</dbReference>
<accession>A0A6P6PIW2</accession>
<feature type="domain" description="TNFR-Cys" evidence="2">
    <location>
        <begin position="4"/>
        <end position="31"/>
    </location>
</feature>
<dbReference type="SUPFAM" id="SSF57586">
    <property type="entry name" value="TNF receptor-like"/>
    <property type="match status" value="1"/>
</dbReference>
<protein>
    <submittedName>
        <fullName evidence="4">Tumor necrosis factor receptor superfamily member 5-like</fullName>
    </submittedName>
</protein>
<dbReference type="Proteomes" id="UP000515129">
    <property type="component" value="Unplaced"/>
</dbReference>
<dbReference type="FunFam" id="2.10.50.10:FF:000088">
    <property type="entry name" value="Si:ch211-261n11.7"/>
    <property type="match status" value="1"/>
</dbReference>
<dbReference type="OrthoDB" id="10031141at2759"/>
<dbReference type="KEGG" id="caua:113102069"/>
<dbReference type="GeneID" id="113102069"/>
<dbReference type="InterPro" id="IPR001368">
    <property type="entry name" value="TNFR/NGFR_Cys_rich_reg"/>
</dbReference>
<keyword evidence="1" id="KW-0472">Membrane</keyword>
<dbReference type="GO" id="GO:0046642">
    <property type="term" value="P:negative regulation of alpha-beta T cell proliferation"/>
    <property type="evidence" value="ECO:0007669"/>
    <property type="project" value="TreeGrafter"/>
</dbReference>
<feature type="transmembrane region" description="Helical" evidence="1">
    <location>
        <begin position="78"/>
        <end position="103"/>
    </location>
</feature>
<dbReference type="Gene3D" id="2.10.50.10">
    <property type="entry name" value="Tumor Necrosis Factor Receptor, subunit A, domain 2"/>
    <property type="match status" value="2"/>
</dbReference>
<keyword evidence="1" id="KW-0812">Transmembrane</keyword>
<proteinExistence type="predicted"/>
<dbReference type="RefSeq" id="XP_026121516.1">
    <property type="nucleotide sequence ID" value="XM_026265731.1"/>
</dbReference>
<dbReference type="GO" id="GO:0050830">
    <property type="term" value="P:defense response to Gram-positive bacterium"/>
    <property type="evidence" value="ECO:0007669"/>
    <property type="project" value="TreeGrafter"/>
</dbReference>
<dbReference type="GO" id="GO:0050829">
    <property type="term" value="P:defense response to Gram-negative bacterium"/>
    <property type="evidence" value="ECO:0007669"/>
    <property type="project" value="TreeGrafter"/>
</dbReference>